<dbReference type="EC" id="3.7.1.3" evidence="4 5"/>
<dbReference type="Gene3D" id="3.40.640.10">
    <property type="entry name" value="Type I PLP-dependent aspartate aminotransferase-like (Major domain)"/>
    <property type="match status" value="1"/>
</dbReference>
<keyword evidence="8" id="KW-1185">Reference proteome</keyword>
<evidence type="ECO:0000256" key="1">
    <source>
        <dbReference type="ARBA" id="ARBA00022642"/>
    </source>
</evidence>
<dbReference type="PANTHER" id="PTHR14084">
    <property type="entry name" value="KYNURENINASE"/>
    <property type="match status" value="1"/>
</dbReference>
<feature type="modified residue" description="N6-(pyridoxal phosphate)lysine" evidence="4">
    <location>
        <position position="221"/>
    </location>
</feature>
<evidence type="ECO:0000256" key="6">
    <source>
        <dbReference type="PIRNR" id="PIRNR038800"/>
    </source>
</evidence>
<protein>
    <recommendedName>
        <fullName evidence="4 5">Kynureninase</fullName>
        <ecNumber evidence="4 5">3.7.1.3</ecNumber>
    </recommendedName>
    <alternativeName>
        <fullName evidence="4">L-kynurenine hydrolase</fullName>
    </alternativeName>
</protein>
<keyword evidence="2 4" id="KW-0378">Hydrolase</keyword>
<comment type="catalytic activity">
    <reaction evidence="4 6">
        <text>L-kynurenine + H2O = anthranilate + L-alanine + H(+)</text>
        <dbReference type="Rhea" id="RHEA:16813"/>
        <dbReference type="ChEBI" id="CHEBI:15377"/>
        <dbReference type="ChEBI" id="CHEBI:15378"/>
        <dbReference type="ChEBI" id="CHEBI:16567"/>
        <dbReference type="ChEBI" id="CHEBI:57959"/>
        <dbReference type="ChEBI" id="CHEBI:57972"/>
        <dbReference type="EC" id="3.7.1.3"/>
    </reaction>
</comment>
<proteinExistence type="inferred from homology"/>
<gene>
    <name evidence="4 7" type="primary">kynU</name>
    <name evidence="7" type="ORF">RM649_09220</name>
</gene>
<comment type="subunit">
    <text evidence="4 6">Homodimer.</text>
</comment>
<dbReference type="PIRSF" id="PIRSF038800">
    <property type="entry name" value="KYNU"/>
    <property type="match status" value="1"/>
</dbReference>
<comment type="caution">
    <text evidence="7">The sequence shown here is derived from an EMBL/GenBank/DDBJ whole genome shotgun (WGS) entry which is preliminary data.</text>
</comment>
<name>A0ABU2RG36_9ACTN</name>
<evidence type="ECO:0000256" key="5">
    <source>
        <dbReference type="NCBIfam" id="TIGR01814"/>
    </source>
</evidence>
<accession>A0ABU2RG36</accession>
<evidence type="ECO:0000313" key="8">
    <source>
        <dbReference type="Proteomes" id="UP001183777"/>
    </source>
</evidence>
<dbReference type="EMBL" id="JAVREX010000003">
    <property type="protein sequence ID" value="MDT0427820.1"/>
    <property type="molecule type" value="Genomic_DNA"/>
</dbReference>
<dbReference type="GO" id="GO:0030429">
    <property type="term" value="F:kynureninase activity"/>
    <property type="evidence" value="ECO:0007669"/>
    <property type="project" value="UniProtKB-EC"/>
</dbReference>
<comment type="caution">
    <text evidence="4">Lacks conserved residue(s) required for the propagation of feature annotation.</text>
</comment>
<evidence type="ECO:0000313" key="7">
    <source>
        <dbReference type="EMBL" id="MDT0427820.1"/>
    </source>
</evidence>
<comment type="cofactor">
    <cofactor evidence="4 6">
        <name>pyridoxal 5'-phosphate</name>
        <dbReference type="ChEBI" id="CHEBI:597326"/>
    </cofactor>
</comment>
<dbReference type="InterPro" id="IPR015421">
    <property type="entry name" value="PyrdxlP-dep_Trfase_major"/>
</dbReference>
<dbReference type="NCBIfam" id="TIGR01814">
    <property type="entry name" value="kynureninase"/>
    <property type="match status" value="1"/>
</dbReference>
<dbReference type="PANTHER" id="PTHR14084:SF0">
    <property type="entry name" value="KYNURENINASE"/>
    <property type="match status" value="1"/>
</dbReference>
<evidence type="ECO:0000256" key="4">
    <source>
        <dbReference type="HAMAP-Rule" id="MF_01970"/>
    </source>
</evidence>
<dbReference type="Gene3D" id="3.90.1150.10">
    <property type="entry name" value="Aspartate Aminotransferase, domain 1"/>
    <property type="match status" value="1"/>
</dbReference>
<feature type="binding site" evidence="4">
    <location>
        <begin position="126"/>
        <end position="129"/>
    </location>
    <ligand>
        <name>pyridoxal 5'-phosphate</name>
        <dbReference type="ChEBI" id="CHEBI:597326"/>
    </ligand>
</feature>
<comment type="function">
    <text evidence="4 6">Catalyzes the cleavage of L-kynurenine (L-Kyn) and L-3-hydroxykynurenine (L-3OHKyn) into anthranilic acid (AA) and 3-hydroxyanthranilic acid (3-OHAA), respectively.</text>
</comment>
<feature type="binding site" evidence="4">
    <location>
        <position position="98"/>
    </location>
    <ligand>
        <name>pyridoxal 5'-phosphate</name>
        <dbReference type="ChEBI" id="CHEBI:597326"/>
    </ligand>
</feature>
<keyword evidence="3 4" id="KW-0663">Pyridoxal phosphate</keyword>
<dbReference type="InterPro" id="IPR010111">
    <property type="entry name" value="Kynureninase"/>
</dbReference>
<dbReference type="RefSeq" id="WP_200697137.1">
    <property type="nucleotide sequence ID" value="NZ_JAVREX010000003.1"/>
</dbReference>
<evidence type="ECO:0000256" key="2">
    <source>
        <dbReference type="ARBA" id="ARBA00022801"/>
    </source>
</evidence>
<keyword evidence="1 4" id="KW-0662">Pyridine nucleotide biosynthesis</keyword>
<feature type="binding site" evidence="4">
    <location>
        <position position="250"/>
    </location>
    <ligand>
        <name>pyridoxal 5'-phosphate</name>
        <dbReference type="ChEBI" id="CHEBI:597326"/>
    </ligand>
</feature>
<organism evidence="7 8">
    <name type="scientific">Streptomyces salyersiae</name>
    <dbReference type="NCBI Taxonomy" id="3075530"/>
    <lineage>
        <taxon>Bacteria</taxon>
        <taxon>Bacillati</taxon>
        <taxon>Actinomycetota</taxon>
        <taxon>Actinomycetes</taxon>
        <taxon>Kitasatosporales</taxon>
        <taxon>Streptomycetaceae</taxon>
        <taxon>Streptomyces</taxon>
    </lineage>
</organism>
<reference evidence="8" key="1">
    <citation type="submission" date="2023-07" db="EMBL/GenBank/DDBJ databases">
        <title>30 novel species of actinomycetes from the DSMZ collection.</title>
        <authorList>
            <person name="Nouioui I."/>
        </authorList>
    </citation>
    <scope>NUCLEOTIDE SEQUENCE [LARGE SCALE GENOMIC DNA]</scope>
    <source>
        <strain evidence="8">DSM 41770</strain>
    </source>
</reference>
<feature type="binding site" evidence="4">
    <location>
        <position position="220"/>
    </location>
    <ligand>
        <name>pyridoxal 5'-phosphate</name>
        <dbReference type="ChEBI" id="CHEBI:597326"/>
    </ligand>
</feature>
<feature type="binding site" evidence="4">
    <location>
        <position position="195"/>
    </location>
    <ligand>
        <name>pyridoxal 5'-phosphate</name>
        <dbReference type="ChEBI" id="CHEBI:597326"/>
    </ligand>
</feature>
<dbReference type="InterPro" id="IPR015424">
    <property type="entry name" value="PyrdxlP-dep_Trfase"/>
</dbReference>
<comment type="similarity">
    <text evidence="4 6">Belongs to the kynureninase family.</text>
</comment>
<dbReference type="InterPro" id="IPR015422">
    <property type="entry name" value="PyrdxlP-dep_Trfase_small"/>
</dbReference>
<comment type="pathway">
    <text evidence="4 6">Cofactor biosynthesis; NAD(+) biosynthesis; quinolinate from L-kynurenine: step 2/3.</text>
</comment>
<feature type="binding site" evidence="4">
    <location>
        <position position="198"/>
    </location>
    <ligand>
        <name>pyridoxal 5'-phosphate</name>
        <dbReference type="ChEBI" id="CHEBI:597326"/>
    </ligand>
</feature>
<dbReference type="Pfam" id="PF22580">
    <property type="entry name" value="KYNU_C"/>
    <property type="match status" value="1"/>
</dbReference>
<feature type="binding site" evidence="4">
    <location>
        <position position="97"/>
    </location>
    <ligand>
        <name>pyridoxal 5'-phosphate</name>
        <dbReference type="ChEBI" id="CHEBI:597326"/>
    </ligand>
</feature>
<sequence>MSDLKERAQALDTADALAPCRELFTLDDTVYLDGNSLGALPRHVPDRMRDVLTRQWGELRIRSWDESGWWTAPERIGDRIAPLVGAAPGRIVVGDSTSVNVFKAVVAASRLAPGDRDEIVLDATTFPSDGYIAESAARMTGHRLVVADPSDVPAALGPRTALVLLNHVDYRTGRLQDLPGLTAAAHAAGALAVWDLCHSAGALPVGLDTHGVDLAVGCTYKYLNGGPGSPAFLYVAERHQAAFDSPLPGWTSHADPFAMDLGYTPAEGSVRGRVGTPDILSMLALEASLDVWDGVTMEAVRAKSLALTDFFLECVEAYVPEGRVTSVTPAAHAERGSQVSLRCEGAAEVMGALIARGVVGDLRRPDILRFGFTPLYVGFADAERAARVLAEVLGA</sequence>
<feature type="binding site" evidence="4">
    <location>
        <position position="276"/>
    </location>
    <ligand>
        <name>pyridoxal 5'-phosphate</name>
        <dbReference type="ChEBI" id="CHEBI:597326"/>
    </ligand>
</feature>
<dbReference type="SUPFAM" id="SSF53383">
    <property type="entry name" value="PLP-dependent transferases"/>
    <property type="match status" value="1"/>
</dbReference>
<evidence type="ECO:0000256" key="3">
    <source>
        <dbReference type="ARBA" id="ARBA00022898"/>
    </source>
</evidence>
<dbReference type="Proteomes" id="UP001183777">
    <property type="component" value="Unassembled WGS sequence"/>
</dbReference>
<comment type="pathway">
    <text evidence="4 6">Amino-acid degradation; L-kynurenine degradation; L-alanine and anthranilate from L-kynurenine: step 1/1.</text>
</comment>
<dbReference type="HAMAP" id="MF_01970">
    <property type="entry name" value="Kynureninase"/>
    <property type="match status" value="1"/>
</dbReference>
<comment type="catalytic activity">
    <reaction evidence="6">
        <text>3-hydroxy-L-kynurenine + H2O = 3-hydroxyanthranilate + L-alanine + H(+)</text>
        <dbReference type="Rhea" id="RHEA:25143"/>
        <dbReference type="ChEBI" id="CHEBI:15377"/>
        <dbReference type="ChEBI" id="CHEBI:15378"/>
        <dbReference type="ChEBI" id="CHEBI:36559"/>
        <dbReference type="ChEBI" id="CHEBI:57972"/>
        <dbReference type="ChEBI" id="CHEBI:58125"/>
        <dbReference type="EC" id="3.7.1.3"/>
    </reaction>
</comment>